<dbReference type="PANTHER" id="PTHR33048:SF157">
    <property type="entry name" value="INTEGRAL MEMBRANE PROTEIN"/>
    <property type="match status" value="1"/>
</dbReference>
<evidence type="ECO:0000256" key="4">
    <source>
        <dbReference type="ARBA" id="ARBA00023136"/>
    </source>
</evidence>
<reference evidence="9" key="1">
    <citation type="journal article" date="2023" name="Mol. Phylogenet. Evol.">
        <title>Genome-scale phylogeny and comparative genomics of the fungal order Sordariales.</title>
        <authorList>
            <person name="Hensen N."/>
            <person name="Bonometti L."/>
            <person name="Westerberg I."/>
            <person name="Brannstrom I.O."/>
            <person name="Guillou S."/>
            <person name="Cros-Aarteil S."/>
            <person name="Calhoun S."/>
            <person name="Haridas S."/>
            <person name="Kuo A."/>
            <person name="Mondo S."/>
            <person name="Pangilinan J."/>
            <person name="Riley R."/>
            <person name="LaButti K."/>
            <person name="Andreopoulos B."/>
            <person name="Lipzen A."/>
            <person name="Chen C."/>
            <person name="Yan M."/>
            <person name="Daum C."/>
            <person name="Ng V."/>
            <person name="Clum A."/>
            <person name="Steindorff A."/>
            <person name="Ohm R.A."/>
            <person name="Martin F."/>
            <person name="Silar P."/>
            <person name="Natvig D.O."/>
            <person name="Lalanne C."/>
            <person name="Gautier V."/>
            <person name="Ament-Velasquez S.L."/>
            <person name="Kruys A."/>
            <person name="Hutchinson M.I."/>
            <person name="Powell A.J."/>
            <person name="Barry K."/>
            <person name="Miller A.N."/>
            <person name="Grigoriev I.V."/>
            <person name="Debuchy R."/>
            <person name="Gladieux P."/>
            <person name="Hiltunen Thoren M."/>
            <person name="Johannesson H."/>
        </authorList>
    </citation>
    <scope>NUCLEOTIDE SEQUENCE</scope>
    <source>
        <strain evidence="9">PSN324</strain>
    </source>
</reference>
<dbReference type="InterPro" id="IPR052337">
    <property type="entry name" value="SAT4-like"/>
</dbReference>
<evidence type="ECO:0000256" key="6">
    <source>
        <dbReference type="SAM" id="MobiDB-lite"/>
    </source>
</evidence>
<sequence length="341" mass="37958">MAPAQAYYQKPGFVVAAAVVLSLLDIAAVILRVWARKRQKQPFRWDDKLIIPAALFTIGIGIILVCGVSRHALAYPLEIPPDFAGNPLELSTKQMLNTSIAEFSYVLMLPLALGCAKLSILFFYFRIFAATTASRRYHFLVGLMVFVGLWTVAFFLSNLFQCRLQFWAFFGSTLDLVNNCPGTMYIDLSLCVTDFVTDLIILAIPVPLIWRITHLSVSNKVTALAVFFLGSVTIIASLLRLVIMIKIVIGGFDPELDEVLVITEYLYWGMVECGIGIFAACFPIFQVLFRKLPWPSVFTRPKSPLDCDTSNSNQTSESGKQSIVVEHSARVSHREVAGMNV</sequence>
<dbReference type="InterPro" id="IPR049326">
    <property type="entry name" value="Rhodopsin_dom_fungi"/>
</dbReference>
<feature type="transmembrane region" description="Helical" evidence="7">
    <location>
        <begin position="103"/>
        <end position="125"/>
    </location>
</feature>
<proteinExistence type="inferred from homology"/>
<evidence type="ECO:0000256" key="1">
    <source>
        <dbReference type="ARBA" id="ARBA00004141"/>
    </source>
</evidence>
<feature type="transmembrane region" description="Helical" evidence="7">
    <location>
        <begin position="184"/>
        <end position="210"/>
    </location>
</feature>
<evidence type="ECO:0000256" key="7">
    <source>
        <dbReference type="SAM" id="Phobius"/>
    </source>
</evidence>
<feature type="transmembrane region" description="Helical" evidence="7">
    <location>
        <begin position="137"/>
        <end position="160"/>
    </location>
</feature>
<reference evidence="9" key="2">
    <citation type="submission" date="2023-06" db="EMBL/GenBank/DDBJ databases">
        <authorList>
            <consortium name="Lawrence Berkeley National Laboratory"/>
            <person name="Mondo S.J."/>
            <person name="Hensen N."/>
            <person name="Bonometti L."/>
            <person name="Westerberg I."/>
            <person name="Brannstrom I.O."/>
            <person name="Guillou S."/>
            <person name="Cros-Aarteil S."/>
            <person name="Calhoun S."/>
            <person name="Haridas S."/>
            <person name="Kuo A."/>
            <person name="Pangilinan J."/>
            <person name="Riley R."/>
            <person name="Labutti K."/>
            <person name="Andreopoulos B."/>
            <person name="Lipzen A."/>
            <person name="Chen C."/>
            <person name="Yanf M."/>
            <person name="Daum C."/>
            <person name="Ng V."/>
            <person name="Clum A."/>
            <person name="Steindorff A."/>
            <person name="Ohm R."/>
            <person name="Martin F."/>
            <person name="Silar P."/>
            <person name="Natvig D."/>
            <person name="Lalanne C."/>
            <person name="Gautier V."/>
            <person name="Ament-Velasquez S.L."/>
            <person name="Kruys A."/>
            <person name="Hutchinson M.I."/>
            <person name="Powell A.J."/>
            <person name="Barry K."/>
            <person name="Miller A.N."/>
            <person name="Grigoriev I.V."/>
            <person name="Debuchy R."/>
            <person name="Gladieux P."/>
            <person name="Thoren M.H."/>
            <person name="Johannesson H."/>
        </authorList>
    </citation>
    <scope>NUCLEOTIDE SEQUENCE</scope>
    <source>
        <strain evidence="9">PSN324</strain>
    </source>
</reference>
<dbReference type="Pfam" id="PF20684">
    <property type="entry name" value="Fung_rhodopsin"/>
    <property type="match status" value="1"/>
</dbReference>
<evidence type="ECO:0000256" key="3">
    <source>
        <dbReference type="ARBA" id="ARBA00022989"/>
    </source>
</evidence>
<name>A0AAV9HUV1_9PEZI</name>
<evidence type="ECO:0000313" key="9">
    <source>
        <dbReference type="EMBL" id="KAK4463243.1"/>
    </source>
</evidence>
<evidence type="ECO:0000313" key="10">
    <source>
        <dbReference type="Proteomes" id="UP001321749"/>
    </source>
</evidence>
<keyword evidence="3 7" id="KW-1133">Transmembrane helix</keyword>
<comment type="caution">
    <text evidence="9">The sequence shown here is derived from an EMBL/GenBank/DDBJ whole genome shotgun (WGS) entry which is preliminary data.</text>
</comment>
<keyword evidence="10" id="KW-1185">Reference proteome</keyword>
<feature type="region of interest" description="Disordered" evidence="6">
    <location>
        <begin position="305"/>
        <end position="324"/>
    </location>
</feature>
<comment type="subcellular location">
    <subcellularLocation>
        <location evidence="1">Membrane</location>
        <topology evidence="1">Multi-pass membrane protein</topology>
    </subcellularLocation>
</comment>
<dbReference type="Proteomes" id="UP001321749">
    <property type="component" value="Unassembled WGS sequence"/>
</dbReference>
<keyword evidence="4 7" id="KW-0472">Membrane</keyword>
<accession>A0AAV9HUV1</accession>
<dbReference type="EMBL" id="MU864962">
    <property type="protein sequence ID" value="KAK4463243.1"/>
    <property type="molecule type" value="Genomic_DNA"/>
</dbReference>
<evidence type="ECO:0000256" key="5">
    <source>
        <dbReference type="ARBA" id="ARBA00038359"/>
    </source>
</evidence>
<organism evidence="9 10">
    <name type="scientific">Cladorrhinum samala</name>
    <dbReference type="NCBI Taxonomy" id="585594"/>
    <lineage>
        <taxon>Eukaryota</taxon>
        <taxon>Fungi</taxon>
        <taxon>Dikarya</taxon>
        <taxon>Ascomycota</taxon>
        <taxon>Pezizomycotina</taxon>
        <taxon>Sordariomycetes</taxon>
        <taxon>Sordariomycetidae</taxon>
        <taxon>Sordariales</taxon>
        <taxon>Podosporaceae</taxon>
        <taxon>Cladorrhinum</taxon>
    </lineage>
</organism>
<feature type="transmembrane region" description="Helical" evidence="7">
    <location>
        <begin position="49"/>
        <end position="73"/>
    </location>
</feature>
<feature type="transmembrane region" description="Helical" evidence="7">
    <location>
        <begin position="222"/>
        <end position="245"/>
    </location>
</feature>
<dbReference type="PANTHER" id="PTHR33048">
    <property type="entry name" value="PTH11-LIKE INTEGRAL MEMBRANE PROTEIN (AFU_ORTHOLOGUE AFUA_5G11245)"/>
    <property type="match status" value="1"/>
</dbReference>
<feature type="transmembrane region" description="Helical" evidence="7">
    <location>
        <begin position="265"/>
        <end position="289"/>
    </location>
</feature>
<comment type="similarity">
    <text evidence="5">Belongs to the SAT4 family.</text>
</comment>
<feature type="compositionally biased region" description="Polar residues" evidence="6">
    <location>
        <begin position="308"/>
        <end position="321"/>
    </location>
</feature>
<protein>
    <recommendedName>
        <fullName evidence="8">Rhodopsin domain-containing protein</fullName>
    </recommendedName>
</protein>
<dbReference type="GO" id="GO:0016020">
    <property type="term" value="C:membrane"/>
    <property type="evidence" value="ECO:0007669"/>
    <property type="project" value="UniProtKB-SubCell"/>
</dbReference>
<evidence type="ECO:0000259" key="8">
    <source>
        <dbReference type="Pfam" id="PF20684"/>
    </source>
</evidence>
<keyword evidence="2 7" id="KW-0812">Transmembrane</keyword>
<feature type="domain" description="Rhodopsin" evidence="8">
    <location>
        <begin position="31"/>
        <end position="291"/>
    </location>
</feature>
<gene>
    <name evidence="9" type="ORF">QBC42DRAFT_296176</name>
</gene>
<dbReference type="AlphaFoldDB" id="A0AAV9HUV1"/>
<evidence type="ECO:0000256" key="2">
    <source>
        <dbReference type="ARBA" id="ARBA00022692"/>
    </source>
</evidence>
<feature type="transmembrane region" description="Helical" evidence="7">
    <location>
        <begin position="12"/>
        <end position="34"/>
    </location>
</feature>